<evidence type="ECO:0000256" key="6">
    <source>
        <dbReference type="ARBA" id="ARBA00022801"/>
    </source>
</evidence>
<dbReference type="SUPFAM" id="SSF52540">
    <property type="entry name" value="P-loop containing nucleoside triphosphate hydrolases"/>
    <property type="match status" value="1"/>
</dbReference>
<dbReference type="GO" id="GO:0003924">
    <property type="term" value="F:GTPase activity"/>
    <property type="evidence" value="ECO:0007669"/>
    <property type="project" value="UniProtKB-UniRule"/>
</dbReference>
<dbReference type="RefSeq" id="WP_162370808.1">
    <property type="nucleotide sequence ID" value="NZ_JAAEEH010000027.1"/>
</dbReference>
<organism evidence="13 14">
    <name type="scientific">Anaerotalea alkaliphila</name>
    <dbReference type="NCBI Taxonomy" id="2662126"/>
    <lineage>
        <taxon>Bacteria</taxon>
        <taxon>Bacillati</taxon>
        <taxon>Bacillota</taxon>
        <taxon>Clostridia</taxon>
        <taxon>Eubacteriales</taxon>
        <taxon>Anaerotalea</taxon>
    </lineage>
</organism>
<feature type="binding site" evidence="10">
    <location>
        <position position="253"/>
    </location>
    <ligand>
        <name>K(+)</name>
        <dbReference type="ChEBI" id="CHEBI:29103"/>
    </ligand>
</feature>
<evidence type="ECO:0000256" key="11">
    <source>
        <dbReference type="RuleBase" id="RU003313"/>
    </source>
</evidence>
<dbReference type="GO" id="GO:0002098">
    <property type="term" value="P:tRNA wobble uridine modification"/>
    <property type="evidence" value="ECO:0007669"/>
    <property type="project" value="TreeGrafter"/>
</dbReference>
<feature type="domain" description="TrmE-type G" evidence="12">
    <location>
        <begin position="222"/>
        <end position="381"/>
    </location>
</feature>
<dbReference type="PANTHER" id="PTHR42714:SF2">
    <property type="entry name" value="TRNA MODIFICATION GTPASE GTPBP3, MITOCHONDRIAL"/>
    <property type="match status" value="1"/>
</dbReference>
<feature type="binding site" evidence="10">
    <location>
        <position position="257"/>
    </location>
    <ligand>
        <name>Mg(2+)</name>
        <dbReference type="ChEBI" id="CHEBI:18420"/>
    </ligand>
</feature>
<dbReference type="NCBIfam" id="NF003661">
    <property type="entry name" value="PRK05291.1-3"/>
    <property type="match status" value="1"/>
</dbReference>
<comment type="subunit">
    <text evidence="10">Homodimer. Heterotetramer of two MnmE and two MnmG subunits.</text>
</comment>
<evidence type="ECO:0000313" key="13">
    <source>
        <dbReference type="EMBL" id="NDL68085.1"/>
    </source>
</evidence>
<feature type="binding site" evidence="10">
    <location>
        <begin position="276"/>
        <end position="279"/>
    </location>
    <ligand>
        <name>GTP</name>
        <dbReference type="ChEBI" id="CHEBI:37565"/>
    </ligand>
</feature>
<evidence type="ECO:0000256" key="2">
    <source>
        <dbReference type="ARBA" id="ARBA00022490"/>
    </source>
</evidence>
<keyword evidence="8 10" id="KW-0630">Potassium</keyword>
<evidence type="ECO:0000256" key="3">
    <source>
        <dbReference type="ARBA" id="ARBA00022694"/>
    </source>
</evidence>
<comment type="caution">
    <text evidence="13">The sequence shown here is derived from an EMBL/GenBank/DDBJ whole genome shotgun (WGS) entry which is preliminary data.</text>
</comment>
<evidence type="ECO:0000256" key="4">
    <source>
        <dbReference type="ARBA" id="ARBA00022723"/>
    </source>
</evidence>
<dbReference type="NCBIfam" id="TIGR00231">
    <property type="entry name" value="small_GTP"/>
    <property type="match status" value="1"/>
</dbReference>
<dbReference type="GO" id="GO:0005829">
    <property type="term" value="C:cytosol"/>
    <property type="evidence" value="ECO:0007669"/>
    <property type="project" value="TreeGrafter"/>
</dbReference>
<evidence type="ECO:0000259" key="12">
    <source>
        <dbReference type="PROSITE" id="PS51709"/>
    </source>
</evidence>
<comment type="function">
    <text evidence="10">Exhibits a very high intrinsic GTPase hydrolysis rate. Involved in the addition of a carboxymethylaminomethyl (cmnm) group at the wobble position (U34) of certain tRNAs, forming tRNA-cmnm(5)s(2)U34.</text>
</comment>
<dbReference type="InterPro" id="IPR005225">
    <property type="entry name" value="Small_GTP-bd"/>
</dbReference>
<dbReference type="CDD" id="cd14858">
    <property type="entry name" value="TrmE_N"/>
    <property type="match status" value="1"/>
</dbReference>
<dbReference type="InterPro" id="IPR027417">
    <property type="entry name" value="P-loop_NTPase"/>
</dbReference>
<feature type="binding site" evidence="10">
    <location>
        <position position="126"/>
    </location>
    <ligand>
        <name>(6S)-5-formyl-5,6,7,8-tetrahydrofolate</name>
        <dbReference type="ChEBI" id="CHEBI:57457"/>
    </ligand>
</feature>
<dbReference type="InterPro" id="IPR025867">
    <property type="entry name" value="MnmE_helical"/>
</dbReference>
<feature type="binding site" evidence="10">
    <location>
        <position position="462"/>
    </location>
    <ligand>
        <name>(6S)-5-formyl-5,6,7,8-tetrahydrofolate</name>
        <dbReference type="ChEBI" id="CHEBI:57457"/>
    </ligand>
</feature>
<keyword evidence="5 10" id="KW-0547">Nucleotide-binding</keyword>
<dbReference type="HAMAP" id="MF_00379">
    <property type="entry name" value="GTPase_MnmE"/>
    <property type="match status" value="1"/>
</dbReference>
<keyword evidence="7 10" id="KW-0460">Magnesium</keyword>
<accession>A0A7X5HWQ4</accession>
<keyword evidence="3 10" id="KW-0819">tRNA processing</keyword>
<dbReference type="GO" id="GO:0005525">
    <property type="term" value="F:GTP binding"/>
    <property type="evidence" value="ECO:0007669"/>
    <property type="project" value="UniProtKB-UniRule"/>
</dbReference>
<feature type="binding site" evidence="10">
    <location>
        <position position="256"/>
    </location>
    <ligand>
        <name>K(+)</name>
        <dbReference type="ChEBI" id="CHEBI:29103"/>
    </ligand>
</feature>
<proteinExistence type="inferred from homology"/>
<comment type="similarity">
    <text evidence="1 10 11">Belongs to the TRAFAC class TrmE-Era-EngA-EngB-Septin-like GTPase superfamily. TrmE GTPase family.</text>
</comment>
<evidence type="ECO:0000256" key="8">
    <source>
        <dbReference type="ARBA" id="ARBA00022958"/>
    </source>
</evidence>
<evidence type="ECO:0000256" key="9">
    <source>
        <dbReference type="ARBA" id="ARBA00023134"/>
    </source>
</evidence>
<dbReference type="Gene3D" id="3.30.1360.120">
    <property type="entry name" value="Probable tRNA modification gtpase trme, domain 1"/>
    <property type="match status" value="1"/>
</dbReference>
<feature type="binding site" evidence="10">
    <location>
        <position position="236"/>
    </location>
    <ligand>
        <name>Mg(2+)</name>
        <dbReference type="ChEBI" id="CHEBI:18420"/>
    </ligand>
</feature>
<dbReference type="FunFam" id="3.30.1360.120:FF:000003">
    <property type="entry name" value="tRNA modification GTPase MnmE"/>
    <property type="match status" value="1"/>
</dbReference>
<dbReference type="InterPro" id="IPR027266">
    <property type="entry name" value="TrmE/GcvT-like"/>
</dbReference>
<name>A0A7X5HWQ4_9FIRM</name>
<dbReference type="EC" id="3.6.-.-" evidence="10"/>
<dbReference type="InterPro" id="IPR027368">
    <property type="entry name" value="MnmE_dom2"/>
</dbReference>
<comment type="subcellular location">
    <subcellularLocation>
        <location evidence="10">Cytoplasm</location>
    </subcellularLocation>
</comment>
<evidence type="ECO:0000256" key="10">
    <source>
        <dbReference type="HAMAP-Rule" id="MF_00379"/>
    </source>
</evidence>
<dbReference type="InterPro" id="IPR031168">
    <property type="entry name" value="G_TrmE"/>
</dbReference>
<keyword evidence="14" id="KW-1185">Reference proteome</keyword>
<dbReference type="PANTHER" id="PTHR42714">
    <property type="entry name" value="TRNA MODIFICATION GTPASE GTPBP3"/>
    <property type="match status" value="1"/>
</dbReference>
<dbReference type="GO" id="GO:0030488">
    <property type="term" value="P:tRNA methylation"/>
    <property type="evidence" value="ECO:0007669"/>
    <property type="project" value="TreeGrafter"/>
</dbReference>
<reference evidence="13 14" key="1">
    <citation type="submission" date="2020-01" db="EMBL/GenBank/DDBJ databases">
        <title>Anaeroalcalibacter tamaniensis gen. nov., sp. nov., moderately halophilic strictly anaerobic fermenter bacterium from mud volcano of Taman peninsula.</title>
        <authorList>
            <person name="Frolova A."/>
            <person name="Merkel A.Y."/>
            <person name="Slobodkin A.I."/>
        </authorList>
    </citation>
    <scope>NUCLEOTIDE SEQUENCE [LARGE SCALE GENOMIC DNA]</scope>
    <source>
        <strain evidence="13 14">F-3ap</strain>
    </source>
</reference>
<feature type="binding site" evidence="10">
    <location>
        <position position="22"/>
    </location>
    <ligand>
        <name>(6S)-5-formyl-5,6,7,8-tetrahydrofolate</name>
        <dbReference type="ChEBI" id="CHEBI:57457"/>
    </ligand>
</feature>
<dbReference type="EMBL" id="JAAEEH010000027">
    <property type="protein sequence ID" value="NDL68085.1"/>
    <property type="molecule type" value="Genomic_DNA"/>
</dbReference>
<feature type="binding site" evidence="10">
    <location>
        <position position="87"/>
    </location>
    <ligand>
        <name>(6S)-5-formyl-5,6,7,8-tetrahydrofolate</name>
        <dbReference type="ChEBI" id="CHEBI:57457"/>
    </ligand>
</feature>
<dbReference type="GO" id="GO:0042802">
    <property type="term" value="F:identical protein binding"/>
    <property type="evidence" value="ECO:0007669"/>
    <property type="project" value="UniProtKB-ARBA"/>
</dbReference>
<dbReference type="Pfam" id="PF12631">
    <property type="entry name" value="MnmE_helical"/>
    <property type="match status" value="1"/>
</dbReference>
<dbReference type="NCBIfam" id="TIGR00450">
    <property type="entry name" value="mnmE_trmE_thdF"/>
    <property type="match status" value="1"/>
</dbReference>
<dbReference type="InterPro" id="IPR018948">
    <property type="entry name" value="GTP-bd_TrmE_N"/>
</dbReference>
<dbReference type="InterPro" id="IPR004520">
    <property type="entry name" value="GTPase_MnmE"/>
</dbReference>
<dbReference type="AlphaFoldDB" id="A0A7X5HWQ4"/>
<dbReference type="PROSITE" id="PS51709">
    <property type="entry name" value="G_TRME"/>
    <property type="match status" value="1"/>
</dbReference>
<comment type="caution">
    <text evidence="10">Lacks conserved residue(s) required for the propagation of feature annotation.</text>
</comment>
<dbReference type="Pfam" id="PF10396">
    <property type="entry name" value="TrmE_N"/>
    <property type="match status" value="1"/>
</dbReference>
<dbReference type="Gene3D" id="3.40.50.300">
    <property type="entry name" value="P-loop containing nucleotide triphosphate hydrolases"/>
    <property type="match status" value="1"/>
</dbReference>
<feature type="binding site" evidence="10">
    <location>
        <position position="232"/>
    </location>
    <ligand>
        <name>K(+)</name>
        <dbReference type="ChEBI" id="CHEBI:29103"/>
    </ligand>
</feature>
<keyword evidence="6 10" id="KW-0378">Hydrolase</keyword>
<keyword evidence="9 10" id="KW-0342">GTP-binding</keyword>
<keyword evidence="2 10" id="KW-0963">Cytoplasm</keyword>
<protein>
    <recommendedName>
        <fullName evidence="10">tRNA modification GTPase MnmE</fullName>
        <ecNumber evidence="10">3.6.-.-</ecNumber>
    </recommendedName>
</protein>
<dbReference type="PRINTS" id="PR00326">
    <property type="entry name" value="GTP1OBG"/>
</dbReference>
<feature type="binding site" evidence="10">
    <location>
        <position position="251"/>
    </location>
    <ligand>
        <name>K(+)</name>
        <dbReference type="ChEBI" id="CHEBI:29103"/>
    </ligand>
</feature>
<evidence type="ECO:0000256" key="1">
    <source>
        <dbReference type="ARBA" id="ARBA00011043"/>
    </source>
</evidence>
<feature type="binding site" evidence="10">
    <location>
        <begin position="251"/>
        <end position="257"/>
    </location>
    <ligand>
        <name>GTP</name>
        <dbReference type="ChEBI" id="CHEBI:37565"/>
    </ligand>
</feature>
<dbReference type="FunFam" id="3.40.50.300:FF:000494">
    <property type="entry name" value="tRNA modification GTPase MnmE"/>
    <property type="match status" value="1"/>
</dbReference>
<evidence type="ECO:0000313" key="14">
    <source>
        <dbReference type="Proteomes" id="UP000461585"/>
    </source>
</evidence>
<gene>
    <name evidence="10 13" type="primary">mnmE</name>
    <name evidence="10" type="synonym">trmE</name>
    <name evidence="13" type="ORF">GXN74_10065</name>
</gene>
<dbReference type="Proteomes" id="UP000461585">
    <property type="component" value="Unassembled WGS sequence"/>
</dbReference>
<keyword evidence="4 10" id="KW-0479">Metal-binding</keyword>
<feature type="binding site" evidence="10">
    <location>
        <begin position="232"/>
        <end position="237"/>
    </location>
    <ligand>
        <name>GTP</name>
        <dbReference type="ChEBI" id="CHEBI:37565"/>
    </ligand>
</feature>
<dbReference type="Pfam" id="PF01926">
    <property type="entry name" value="MMR_HSR1"/>
    <property type="match status" value="1"/>
</dbReference>
<sequence length="462" mass="50808">MLYDTIAAISTAMAPAGIGIVRVSGEDSIPLVSGIFRPKGKKPLSAAGSHTLQYGHVVDPMSGRIIDEVLVSVMKGPNSFTAENVVEINSHGGILVLRKVLELVLGQGARLAEPGEFTKRAFLNGRIELSQAEAIMDVINAKTERALQLSVRQLEGRLGEKTARFKDILLSLIAHIEASIDYPEYDIEELAVETVMDRLEALKGDMQALVETFDQGRMLKEGINTAIVGKPNVGKSSLLNALLQEQRAIVTEIPGTTRDTLEEVVNIQGIPLRLVDTAGIRDTEDHVERIGIERSLGALQKADLVLFMVDGSRPLEEGDRAIVERIKDKKVIVLLNKMDLEVKASQKELRELLTDHPVVPVSAKNREGIGLLEHHIKEMFFHGEIENTEEQEVLLSNVRHKNAVVQAVGSLDHVMEAIRAGMPEDCWSIDLKNAYERIGEITGESIKEDLMGQIFSQFCLGK</sequence>
<evidence type="ECO:0000256" key="7">
    <source>
        <dbReference type="ARBA" id="ARBA00022842"/>
    </source>
</evidence>
<dbReference type="Gene3D" id="1.20.120.430">
    <property type="entry name" value="tRNA modification GTPase MnmE domain 2"/>
    <property type="match status" value="1"/>
</dbReference>
<evidence type="ECO:0000256" key="5">
    <source>
        <dbReference type="ARBA" id="ARBA00022741"/>
    </source>
</evidence>
<comment type="cofactor">
    <cofactor evidence="10">
        <name>K(+)</name>
        <dbReference type="ChEBI" id="CHEBI:29103"/>
    </cofactor>
    <text evidence="10">Binds 1 potassium ion per subunit.</text>
</comment>
<dbReference type="InterPro" id="IPR006073">
    <property type="entry name" value="GTP-bd"/>
</dbReference>
<dbReference type="GO" id="GO:0046872">
    <property type="term" value="F:metal ion binding"/>
    <property type="evidence" value="ECO:0007669"/>
    <property type="project" value="UniProtKB-KW"/>
</dbReference>
<dbReference type="CDD" id="cd04164">
    <property type="entry name" value="trmE"/>
    <property type="match status" value="1"/>
</dbReference>